<accession>A0A1Y0CET9</accession>
<dbReference type="InterPro" id="IPR002347">
    <property type="entry name" value="SDR_fam"/>
</dbReference>
<name>A0A1Y0CET9_9MYCO</name>
<dbReference type="Proteomes" id="UP000195331">
    <property type="component" value="Chromosome"/>
</dbReference>
<protein>
    <submittedName>
        <fullName evidence="1">Uncharacterized protein</fullName>
    </submittedName>
</protein>
<dbReference type="SUPFAM" id="SSF51735">
    <property type="entry name" value="NAD(P)-binding Rossmann-fold domains"/>
    <property type="match status" value="1"/>
</dbReference>
<dbReference type="Gene3D" id="3.40.50.720">
    <property type="entry name" value="NAD(P)-binding Rossmann-like Domain"/>
    <property type="match status" value="1"/>
</dbReference>
<dbReference type="Pfam" id="PF00106">
    <property type="entry name" value="adh_short"/>
    <property type="match status" value="1"/>
</dbReference>
<dbReference type="InterPro" id="IPR036291">
    <property type="entry name" value="NAD(P)-bd_dom_sf"/>
</dbReference>
<evidence type="ECO:0000313" key="2">
    <source>
        <dbReference type="Proteomes" id="UP000195331"/>
    </source>
</evidence>
<keyword evidence="2" id="KW-1185">Reference proteome</keyword>
<dbReference type="KEGG" id="mdx:BTO20_15960"/>
<evidence type="ECO:0000313" key="1">
    <source>
        <dbReference type="EMBL" id="ART73652.1"/>
    </source>
</evidence>
<organism evidence="1 2">
    <name type="scientific">Mycobacterium dioxanotrophicus</name>
    <dbReference type="NCBI Taxonomy" id="482462"/>
    <lineage>
        <taxon>Bacteria</taxon>
        <taxon>Bacillati</taxon>
        <taxon>Actinomycetota</taxon>
        <taxon>Actinomycetes</taxon>
        <taxon>Mycobacteriales</taxon>
        <taxon>Mycobacteriaceae</taxon>
        <taxon>Mycobacterium</taxon>
    </lineage>
</organism>
<gene>
    <name evidence="1" type="ORF">BTO20_15960</name>
</gene>
<sequence>MIAYQADVRDYDVLKSGLDSAVRELGRLDIVAANAGIFQFGEPVEEVALNDWTGYPSPGTYNSIEPGTEPQASILARR</sequence>
<dbReference type="AlphaFoldDB" id="A0A1Y0CET9"/>
<dbReference type="EMBL" id="CP020809">
    <property type="protein sequence ID" value="ART73652.1"/>
    <property type="molecule type" value="Genomic_DNA"/>
</dbReference>
<reference evidence="1 2" key="1">
    <citation type="submission" date="2017-04" db="EMBL/GenBank/DDBJ databases">
        <title>Whole Genome Sequence of 1,4-Dioxane Degrading Bacterium Mycobacterium dioxanotrophicus PH-06.</title>
        <authorList>
            <person name="He Y."/>
        </authorList>
    </citation>
    <scope>NUCLEOTIDE SEQUENCE [LARGE SCALE GENOMIC DNA]</scope>
    <source>
        <strain evidence="1 2">PH-06</strain>
    </source>
</reference>
<proteinExistence type="predicted"/>
<dbReference type="OrthoDB" id="151996at2"/>